<name>A0A5U8XTX6_SALMU</name>
<accession>A0A5U8XTX6</accession>
<proteinExistence type="predicted"/>
<reference evidence="1" key="1">
    <citation type="submission" date="2018-07" db="EMBL/GenBank/DDBJ databases">
        <authorList>
            <person name="Ashton P.M."/>
            <person name="Dallman T."/>
            <person name="Nair S."/>
            <person name="De Pinna E."/>
            <person name="Peters T."/>
            <person name="Grant K."/>
        </authorList>
    </citation>
    <scope>NUCLEOTIDE SEQUENCE</scope>
    <source>
        <strain evidence="1">142535</strain>
    </source>
</reference>
<dbReference type="AlphaFoldDB" id="A0A5U8XTX6"/>
<comment type="caution">
    <text evidence="1">The sequence shown here is derived from an EMBL/GenBank/DDBJ whole genome shotgun (WGS) entry which is preliminary data.</text>
</comment>
<organism evidence="1">
    <name type="scientific">Salmonella muenchen</name>
    <dbReference type="NCBI Taxonomy" id="596"/>
    <lineage>
        <taxon>Bacteria</taxon>
        <taxon>Pseudomonadati</taxon>
        <taxon>Pseudomonadota</taxon>
        <taxon>Gammaproteobacteria</taxon>
        <taxon>Enterobacterales</taxon>
        <taxon>Enterobacteriaceae</taxon>
        <taxon>Salmonella</taxon>
    </lineage>
</organism>
<gene>
    <name evidence="1" type="ORF">DTU56_09690</name>
</gene>
<sequence length="124" mass="14204">MTNIVVGTLSTRGWATTAEEKIREVMNNYTEAGFSQSIIYQGNIKSLEHARFRTEQDPEALRSEVKKDLLSLYGNIFPDGVQVNTFIQEDPESDIRLKLIIEVQVTEGTEQYSIEKYVEVENKE</sequence>
<evidence type="ECO:0000313" key="1">
    <source>
        <dbReference type="EMBL" id="EBS0563391.1"/>
    </source>
</evidence>
<protein>
    <submittedName>
        <fullName evidence="1">Uncharacterized protein</fullName>
    </submittedName>
</protein>
<dbReference type="EMBL" id="AAGUDP010000006">
    <property type="protein sequence ID" value="EBS0563391.1"/>
    <property type="molecule type" value="Genomic_DNA"/>
</dbReference>